<dbReference type="GeneID" id="54587018"/>
<keyword evidence="3" id="KW-1185">Reference proteome</keyword>
<feature type="compositionally biased region" description="Basic and acidic residues" evidence="1">
    <location>
        <begin position="134"/>
        <end position="143"/>
    </location>
</feature>
<dbReference type="Proteomes" id="UP000800094">
    <property type="component" value="Unassembled WGS sequence"/>
</dbReference>
<name>A0A6A6I870_9PLEO</name>
<reference evidence="2" key="1">
    <citation type="journal article" date="2020" name="Stud. Mycol.">
        <title>101 Dothideomycetes genomes: a test case for predicting lifestyles and emergence of pathogens.</title>
        <authorList>
            <person name="Haridas S."/>
            <person name="Albert R."/>
            <person name="Binder M."/>
            <person name="Bloem J."/>
            <person name="Labutti K."/>
            <person name="Salamov A."/>
            <person name="Andreopoulos B."/>
            <person name="Baker S."/>
            <person name="Barry K."/>
            <person name="Bills G."/>
            <person name="Bluhm B."/>
            <person name="Cannon C."/>
            <person name="Castanera R."/>
            <person name="Culley D."/>
            <person name="Daum C."/>
            <person name="Ezra D."/>
            <person name="Gonzalez J."/>
            <person name="Henrissat B."/>
            <person name="Kuo A."/>
            <person name="Liang C."/>
            <person name="Lipzen A."/>
            <person name="Lutzoni F."/>
            <person name="Magnuson J."/>
            <person name="Mondo S."/>
            <person name="Nolan M."/>
            <person name="Ohm R."/>
            <person name="Pangilinan J."/>
            <person name="Park H.-J."/>
            <person name="Ramirez L."/>
            <person name="Alfaro M."/>
            <person name="Sun H."/>
            <person name="Tritt A."/>
            <person name="Yoshinaga Y."/>
            <person name="Zwiers L.-H."/>
            <person name="Turgeon B."/>
            <person name="Goodwin S."/>
            <person name="Spatafora J."/>
            <person name="Crous P."/>
            <person name="Grigoriev I."/>
        </authorList>
    </citation>
    <scope>NUCLEOTIDE SEQUENCE</scope>
    <source>
        <strain evidence="2">CBS 122368</strain>
    </source>
</reference>
<protein>
    <submittedName>
        <fullName evidence="2">Uncharacterized protein</fullName>
    </submittedName>
</protein>
<dbReference type="EMBL" id="ML987199">
    <property type="protein sequence ID" value="KAF2246278.1"/>
    <property type="molecule type" value="Genomic_DNA"/>
</dbReference>
<organism evidence="2 3">
    <name type="scientific">Trematosphaeria pertusa</name>
    <dbReference type="NCBI Taxonomy" id="390896"/>
    <lineage>
        <taxon>Eukaryota</taxon>
        <taxon>Fungi</taxon>
        <taxon>Dikarya</taxon>
        <taxon>Ascomycota</taxon>
        <taxon>Pezizomycotina</taxon>
        <taxon>Dothideomycetes</taxon>
        <taxon>Pleosporomycetidae</taxon>
        <taxon>Pleosporales</taxon>
        <taxon>Massarineae</taxon>
        <taxon>Trematosphaeriaceae</taxon>
        <taxon>Trematosphaeria</taxon>
    </lineage>
</organism>
<evidence type="ECO:0000313" key="2">
    <source>
        <dbReference type="EMBL" id="KAF2246278.1"/>
    </source>
</evidence>
<evidence type="ECO:0000313" key="3">
    <source>
        <dbReference type="Proteomes" id="UP000800094"/>
    </source>
</evidence>
<evidence type="ECO:0000256" key="1">
    <source>
        <dbReference type="SAM" id="MobiDB-lite"/>
    </source>
</evidence>
<proteinExistence type="predicted"/>
<feature type="region of interest" description="Disordered" evidence="1">
    <location>
        <begin position="134"/>
        <end position="153"/>
    </location>
</feature>
<feature type="region of interest" description="Disordered" evidence="1">
    <location>
        <begin position="1"/>
        <end position="21"/>
    </location>
</feature>
<dbReference type="AlphaFoldDB" id="A0A6A6I870"/>
<accession>A0A6A6I870</accession>
<dbReference type="RefSeq" id="XP_033681282.1">
    <property type="nucleotide sequence ID" value="XM_033833688.1"/>
</dbReference>
<sequence>MSPPSPNHNTRRPPSGSSINEVRECVDTLDSITLGLDKILEGCADFRAGVEDLKLLFETIADYMDGELLDKEALRTREPEEKKQYRQVHLEDEIKDEATRVEESSSEEDLYMKALLEKDKVLRQLEKIRDEERGVREGRREVGALKTVAEAEP</sequence>
<gene>
    <name evidence="2" type="ORF">BU26DRAFT_567764</name>
</gene>